<dbReference type="SUPFAM" id="SSF89392">
    <property type="entry name" value="Prokaryotic lipoproteins and lipoprotein localization factors"/>
    <property type="match status" value="1"/>
</dbReference>
<evidence type="ECO:0000256" key="1">
    <source>
        <dbReference type="SAM" id="SignalP"/>
    </source>
</evidence>
<evidence type="ECO:0000313" key="2">
    <source>
        <dbReference type="EMBL" id="GLF93806.1"/>
    </source>
</evidence>
<comment type="caution">
    <text evidence="2">The sequence shown here is derived from an EMBL/GenBank/DDBJ whole genome shotgun (WGS) entry which is preliminary data.</text>
</comment>
<keyword evidence="1" id="KW-0732">Signal</keyword>
<dbReference type="InterPro" id="IPR029046">
    <property type="entry name" value="LolA/LolB/LppX"/>
</dbReference>
<reference evidence="2 3" key="1">
    <citation type="submission" date="2022-10" db="EMBL/GenBank/DDBJ databases">
        <title>Draft genome sequence of Streptomyces sp. YSPA8.</title>
        <authorList>
            <person name="Moriuchi R."/>
            <person name="Dohra H."/>
            <person name="Yamamura H."/>
            <person name="Kodani S."/>
        </authorList>
    </citation>
    <scope>NUCLEOTIDE SEQUENCE [LARGE SCALE GENOMIC DNA]</scope>
    <source>
        <strain evidence="2 3">YSPA8</strain>
    </source>
</reference>
<gene>
    <name evidence="2" type="ORF">SYYSPA8_05935</name>
</gene>
<protein>
    <submittedName>
        <fullName evidence="2">LppX_LprAFG lipoprotein</fullName>
    </submittedName>
</protein>
<feature type="signal peptide" evidence="1">
    <location>
        <begin position="1"/>
        <end position="23"/>
    </location>
</feature>
<name>A0ABQ5NTW0_9ACTN</name>
<dbReference type="RefSeq" id="WP_323445889.1">
    <property type="nucleotide sequence ID" value="NZ_BSBI01000002.1"/>
</dbReference>
<dbReference type="Proteomes" id="UP001291653">
    <property type="component" value="Unassembled WGS sequence"/>
</dbReference>
<dbReference type="PROSITE" id="PS51257">
    <property type="entry name" value="PROKAR_LIPOPROTEIN"/>
    <property type="match status" value="1"/>
</dbReference>
<evidence type="ECO:0000313" key="3">
    <source>
        <dbReference type="Proteomes" id="UP001291653"/>
    </source>
</evidence>
<dbReference type="EMBL" id="BSBI01000002">
    <property type="protein sequence ID" value="GLF93806.1"/>
    <property type="molecule type" value="Genomic_DNA"/>
</dbReference>
<dbReference type="Gene3D" id="2.50.20.20">
    <property type="match status" value="1"/>
</dbReference>
<sequence length="296" mass="30983">MNRKAVRVLSVSVAVAAALTSVAACGGSDGDAEGKKGGEGTVLKLDPIAALREVQAKTGEARSARIEGSTEMGDLMSLEQTGVLGWSDGLTGSMEITYTGGSMARSMQASGVSGPMQARYFKDGYAVNMGEAAARRLAGKSWISYSYDDLAKLAGPAGSVLKDQLQNSTPQQAVKALLASGDVRKVGQEKIRGVQATHYSGTVDVAELSAANSKLDAAQLEAFRKQLDAAGITAQQVDVWIDKDSLPVKKVESGEMKNGRFDSTVYYSDYGAKVSAERPPASQTVDFRELAGRAGS</sequence>
<proteinExistence type="predicted"/>
<keyword evidence="2" id="KW-0449">Lipoprotein</keyword>
<keyword evidence="3" id="KW-1185">Reference proteome</keyword>
<feature type="chain" id="PRO_5047046285" evidence="1">
    <location>
        <begin position="24"/>
        <end position="296"/>
    </location>
</feature>
<organism evidence="2 3">
    <name type="scientific">Streptomyces yaizuensis</name>
    <dbReference type="NCBI Taxonomy" id="2989713"/>
    <lineage>
        <taxon>Bacteria</taxon>
        <taxon>Bacillati</taxon>
        <taxon>Actinomycetota</taxon>
        <taxon>Actinomycetes</taxon>
        <taxon>Kitasatosporales</taxon>
        <taxon>Streptomycetaceae</taxon>
        <taxon>Streptomyces</taxon>
    </lineage>
</organism>
<accession>A0ABQ5NTW0</accession>